<proteinExistence type="predicted"/>
<keyword evidence="1" id="KW-0472">Membrane</keyword>
<protein>
    <submittedName>
        <fullName evidence="2">Uncharacterized protein</fullName>
    </submittedName>
</protein>
<feature type="transmembrane region" description="Helical" evidence="1">
    <location>
        <begin position="26"/>
        <end position="42"/>
    </location>
</feature>
<evidence type="ECO:0000313" key="3">
    <source>
        <dbReference type="Proteomes" id="UP001328107"/>
    </source>
</evidence>
<organism evidence="2 3">
    <name type="scientific">Pristionchus mayeri</name>
    <dbReference type="NCBI Taxonomy" id="1317129"/>
    <lineage>
        <taxon>Eukaryota</taxon>
        <taxon>Metazoa</taxon>
        <taxon>Ecdysozoa</taxon>
        <taxon>Nematoda</taxon>
        <taxon>Chromadorea</taxon>
        <taxon>Rhabditida</taxon>
        <taxon>Rhabditina</taxon>
        <taxon>Diplogasteromorpha</taxon>
        <taxon>Diplogasteroidea</taxon>
        <taxon>Neodiplogasteridae</taxon>
        <taxon>Pristionchus</taxon>
    </lineage>
</organism>
<feature type="transmembrane region" description="Helical" evidence="1">
    <location>
        <begin position="54"/>
        <end position="73"/>
    </location>
</feature>
<evidence type="ECO:0000313" key="2">
    <source>
        <dbReference type="EMBL" id="GMR39118.1"/>
    </source>
</evidence>
<reference evidence="3" key="1">
    <citation type="submission" date="2022-10" db="EMBL/GenBank/DDBJ databases">
        <title>Genome assembly of Pristionchus species.</title>
        <authorList>
            <person name="Yoshida K."/>
            <person name="Sommer R.J."/>
        </authorList>
    </citation>
    <scope>NUCLEOTIDE SEQUENCE [LARGE SCALE GENOMIC DNA]</scope>
    <source>
        <strain evidence="3">RS5460</strain>
    </source>
</reference>
<comment type="caution">
    <text evidence="2">The sequence shown here is derived from an EMBL/GenBank/DDBJ whole genome shotgun (WGS) entry which is preliminary data.</text>
</comment>
<keyword evidence="1" id="KW-1133">Transmembrane helix</keyword>
<sequence length="127" mass="13703">GVASVAVAIPIGSFLRTAAVLCKGKLAIAGIASSALAIARYYTSYYRPDMFDQIRVGIFEVFFIFAMALSCSTQGLMMGVRAKLSVVTKVREANAVFSGWFKSVFYSLRVSTTLATFVSVTESLYAL</sequence>
<dbReference type="AlphaFoldDB" id="A0AAN4ZIR9"/>
<gene>
    <name evidence="2" type="ORF">PMAYCL1PPCAC_09313</name>
</gene>
<keyword evidence="1" id="KW-0812">Transmembrane</keyword>
<keyword evidence="3" id="KW-1185">Reference proteome</keyword>
<dbReference type="Proteomes" id="UP001328107">
    <property type="component" value="Unassembled WGS sequence"/>
</dbReference>
<accession>A0AAN4ZIR9</accession>
<dbReference type="EMBL" id="BTRK01000002">
    <property type="protein sequence ID" value="GMR39118.1"/>
    <property type="molecule type" value="Genomic_DNA"/>
</dbReference>
<evidence type="ECO:0000256" key="1">
    <source>
        <dbReference type="SAM" id="Phobius"/>
    </source>
</evidence>
<name>A0AAN4ZIR9_9BILA</name>
<feature type="non-terminal residue" evidence="2">
    <location>
        <position position="1"/>
    </location>
</feature>